<keyword evidence="1" id="KW-1133">Transmembrane helix</keyword>
<dbReference type="EMBL" id="MN740317">
    <property type="protein sequence ID" value="QHT99814.1"/>
    <property type="molecule type" value="Genomic_DNA"/>
</dbReference>
<sequence>MSSPLLSDLLNFSTLHSNYIIENSRKSIFERYNLSDMIINIFIPALIILIVFFMLKKKYDDKKVKIFLAQRFKKDIKKNNKKFKSKS</sequence>
<keyword evidence="1" id="KW-0472">Membrane</keyword>
<reference evidence="2" key="1">
    <citation type="journal article" date="2020" name="Nature">
        <title>Giant virus diversity and host interactions through global metagenomics.</title>
        <authorList>
            <person name="Schulz F."/>
            <person name="Roux S."/>
            <person name="Paez-Espino D."/>
            <person name="Jungbluth S."/>
            <person name="Walsh D.A."/>
            <person name="Denef V.J."/>
            <person name="McMahon K.D."/>
            <person name="Konstantinidis K.T."/>
            <person name="Eloe-Fadrosh E.A."/>
            <person name="Kyrpides N.C."/>
            <person name="Woyke T."/>
        </authorList>
    </citation>
    <scope>NUCLEOTIDE SEQUENCE</scope>
    <source>
        <strain evidence="2">GVMAG-M-3300025727-45</strain>
    </source>
</reference>
<accession>A0A6C0J2B0</accession>
<name>A0A6C0J2B0_9ZZZZ</name>
<evidence type="ECO:0000313" key="2">
    <source>
        <dbReference type="EMBL" id="QHT99814.1"/>
    </source>
</evidence>
<keyword evidence="1" id="KW-0812">Transmembrane</keyword>
<dbReference type="AlphaFoldDB" id="A0A6C0J2B0"/>
<evidence type="ECO:0000256" key="1">
    <source>
        <dbReference type="SAM" id="Phobius"/>
    </source>
</evidence>
<proteinExistence type="predicted"/>
<protein>
    <submittedName>
        <fullName evidence="2">Uncharacterized protein</fullName>
    </submittedName>
</protein>
<feature type="transmembrane region" description="Helical" evidence="1">
    <location>
        <begin position="37"/>
        <end position="55"/>
    </location>
</feature>
<organism evidence="2">
    <name type="scientific">viral metagenome</name>
    <dbReference type="NCBI Taxonomy" id="1070528"/>
    <lineage>
        <taxon>unclassified sequences</taxon>
        <taxon>metagenomes</taxon>
        <taxon>organismal metagenomes</taxon>
    </lineage>
</organism>